<feature type="binding site" evidence="7">
    <location>
        <position position="196"/>
    </location>
    <ligand>
        <name>substrate</name>
    </ligand>
</feature>
<accession>A0A1J1DP49</accession>
<feature type="domain" description="Aminomethyltransferase C-terminal" evidence="9">
    <location>
        <begin position="274"/>
        <end position="350"/>
    </location>
</feature>
<reference evidence="10 11" key="1">
    <citation type="journal article" date="2017" name="ISME J.">
        <title>Genome of 'Ca. Desulfovibrio trichonymphae', an H2-oxidizing bacterium in a tripartite symbiotic system within a protist cell in the termite gut.</title>
        <authorList>
            <person name="Kuwahara H."/>
            <person name="Yuki M."/>
            <person name="Izawa K."/>
            <person name="Ohkuma M."/>
            <person name="Hongoh Y."/>
        </authorList>
    </citation>
    <scope>NUCLEOTIDE SEQUENCE [LARGE SCALE GENOMIC DNA]</scope>
    <source>
        <strain evidence="10 11">Rs-N31</strain>
    </source>
</reference>
<dbReference type="PIRSF" id="PIRSF006487">
    <property type="entry name" value="GcvT"/>
    <property type="match status" value="1"/>
</dbReference>
<dbReference type="Gene3D" id="3.30.70.1400">
    <property type="entry name" value="Aminomethyltransferase beta-barrel domains"/>
    <property type="match status" value="1"/>
</dbReference>
<keyword evidence="4" id="KW-0808">Transferase</keyword>
<evidence type="ECO:0000313" key="11">
    <source>
        <dbReference type="Proteomes" id="UP000242645"/>
    </source>
</evidence>
<comment type="catalytic activity">
    <reaction evidence="6">
        <text>N(6)-[(R)-S(8)-aminomethyldihydrolipoyl]-L-lysyl-[protein] + (6S)-5,6,7,8-tetrahydrofolate = N(6)-[(R)-dihydrolipoyl]-L-lysyl-[protein] + (6R)-5,10-methylene-5,6,7,8-tetrahydrofolate + NH4(+)</text>
        <dbReference type="Rhea" id="RHEA:16945"/>
        <dbReference type="Rhea" id="RHEA-COMP:10475"/>
        <dbReference type="Rhea" id="RHEA-COMP:10492"/>
        <dbReference type="ChEBI" id="CHEBI:15636"/>
        <dbReference type="ChEBI" id="CHEBI:28938"/>
        <dbReference type="ChEBI" id="CHEBI:57453"/>
        <dbReference type="ChEBI" id="CHEBI:83100"/>
        <dbReference type="ChEBI" id="CHEBI:83143"/>
        <dbReference type="EC" id="2.1.2.10"/>
    </reaction>
</comment>
<evidence type="ECO:0000256" key="5">
    <source>
        <dbReference type="ARBA" id="ARBA00031395"/>
    </source>
</evidence>
<dbReference type="PANTHER" id="PTHR43757">
    <property type="entry name" value="AMINOMETHYLTRANSFERASE"/>
    <property type="match status" value="1"/>
</dbReference>
<dbReference type="Proteomes" id="UP000242645">
    <property type="component" value="Chromosome"/>
</dbReference>
<dbReference type="Pfam" id="PF08669">
    <property type="entry name" value="GCV_T_C"/>
    <property type="match status" value="1"/>
</dbReference>
<keyword evidence="3" id="KW-0032">Aminotransferase</keyword>
<name>A0A1J1DP49_9BACT</name>
<dbReference type="InterPro" id="IPR006222">
    <property type="entry name" value="GCVT_N"/>
</dbReference>
<dbReference type="SUPFAM" id="SSF101790">
    <property type="entry name" value="Aminomethyltransferase beta-barrel domain"/>
    <property type="match status" value="1"/>
</dbReference>
<dbReference type="Gene3D" id="3.30.1360.120">
    <property type="entry name" value="Probable tRNA modification gtpase trme, domain 1"/>
    <property type="match status" value="1"/>
</dbReference>
<dbReference type="InterPro" id="IPR006223">
    <property type="entry name" value="GcvT"/>
</dbReference>
<evidence type="ECO:0000256" key="3">
    <source>
        <dbReference type="ARBA" id="ARBA00022576"/>
    </source>
</evidence>
<keyword evidence="11" id="KW-1185">Reference proteome</keyword>
<feature type="domain" description="GCVT N-terminal" evidence="8">
    <location>
        <begin position="9"/>
        <end position="257"/>
    </location>
</feature>
<dbReference type="InterPro" id="IPR013977">
    <property type="entry name" value="GcvT_C"/>
</dbReference>
<sequence>MSALRTPLAAWHETHGAKMAPFAGWLMPIQYEGILIEHEHTRRHAGLFDICHMGEFRIERPGADEALACAVSHNLDTLAPGRCRYGFLLNKEGGVLDDCIVYRFGPDFFMLVVNAACAAGDYAVLRERLPQSVALTDISAGTAKIDLQGPESALVLEGALGENFRDLPYFAFRKTDFHGARLLVSRTGYTGEIGFELYLSPDNVEALWTVLLRDSRVKPAGLGARDTLRLEAGLPLYGHELDERHSPAEANMGRMLTSKADYVGRAGAMTIRERLVPLCLEGRRAARNSDAVTLPDGAPVGRVTSGSFAPSLGCAIAFAWVNAAHAGNEHFVIRAARTGLDARRATLPFYTEGTARRQSS</sequence>
<dbReference type="PANTHER" id="PTHR43757:SF2">
    <property type="entry name" value="AMINOMETHYLTRANSFERASE, MITOCHONDRIAL"/>
    <property type="match status" value="1"/>
</dbReference>
<dbReference type="AlphaFoldDB" id="A0A1J1DP49"/>
<dbReference type="SUPFAM" id="SSF103025">
    <property type="entry name" value="Folate-binding domain"/>
    <property type="match status" value="1"/>
</dbReference>
<dbReference type="InterPro" id="IPR027266">
    <property type="entry name" value="TrmE/GcvT-like"/>
</dbReference>
<evidence type="ECO:0000256" key="4">
    <source>
        <dbReference type="ARBA" id="ARBA00022679"/>
    </source>
</evidence>
<dbReference type="InterPro" id="IPR028896">
    <property type="entry name" value="GcvT/YgfZ/DmdA"/>
</dbReference>
<dbReference type="EMBL" id="AP017368">
    <property type="protein sequence ID" value="BAV91610.1"/>
    <property type="molecule type" value="Genomic_DNA"/>
</dbReference>
<dbReference type="GO" id="GO:0005960">
    <property type="term" value="C:glycine cleavage complex"/>
    <property type="evidence" value="ECO:0007669"/>
    <property type="project" value="InterPro"/>
</dbReference>
<dbReference type="Gene3D" id="4.10.1250.10">
    <property type="entry name" value="Aminomethyltransferase fragment"/>
    <property type="match status" value="1"/>
</dbReference>
<dbReference type="KEGG" id="dtr:RSDT_0098"/>
<dbReference type="Pfam" id="PF01571">
    <property type="entry name" value="GCV_T"/>
    <property type="match status" value="1"/>
</dbReference>
<dbReference type="RefSeq" id="WP_096399151.1">
    <property type="nucleotide sequence ID" value="NZ_AP017368.1"/>
</dbReference>
<dbReference type="NCBIfam" id="NF001567">
    <property type="entry name" value="PRK00389.1"/>
    <property type="match status" value="1"/>
</dbReference>
<dbReference type="OrthoDB" id="9774591at2"/>
<dbReference type="InterPro" id="IPR029043">
    <property type="entry name" value="GcvT/YgfZ_C"/>
</dbReference>
<gene>
    <name evidence="10" type="primary">gcvT</name>
    <name evidence="10" type="ORF">RSDT_0098</name>
</gene>
<dbReference type="GO" id="GO:0008483">
    <property type="term" value="F:transaminase activity"/>
    <property type="evidence" value="ECO:0007669"/>
    <property type="project" value="UniProtKB-KW"/>
</dbReference>
<dbReference type="NCBIfam" id="TIGR00528">
    <property type="entry name" value="gcvT"/>
    <property type="match status" value="1"/>
</dbReference>
<evidence type="ECO:0000256" key="1">
    <source>
        <dbReference type="ARBA" id="ARBA00008609"/>
    </source>
</evidence>
<evidence type="ECO:0000256" key="2">
    <source>
        <dbReference type="ARBA" id="ARBA00012616"/>
    </source>
</evidence>
<comment type="similarity">
    <text evidence="1">Belongs to the GcvT family.</text>
</comment>
<evidence type="ECO:0000256" key="7">
    <source>
        <dbReference type="PIRSR" id="PIRSR006487-1"/>
    </source>
</evidence>
<evidence type="ECO:0000259" key="9">
    <source>
        <dbReference type="Pfam" id="PF08669"/>
    </source>
</evidence>
<evidence type="ECO:0000313" key="10">
    <source>
        <dbReference type="EMBL" id="BAV91610.1"/>
    </source>
</evidence>
<organism evidence="10 11">
    <name type="scientific">Candidatus Desulfovibrio trichonymphae</name>
    <dbReference type="NCBI Taxonomy" id="1725232"/>
    <lineage>
        <taxon>Bacteria</taxon>
        <taxon>Pseudomonadati</taxon>
        <taxon>Thermodesulfobacteriota</taxon>
        <taxon>Desulfovibrionia</taxon>
        <taxon>Desulfovibrionales</taxon>
        <taxon>Desulfovibrionaceae</taxon>
        <taxon>Desulfovibrio</taxon>
    </lineage>
</organism>
<dbReference type="EC" id="2.1.2.10" evidence="2"/>
<dbReference type="GO" id="GO:0005829">
    <property type="term" value="C:cytosol"/>
    <property type="evidence" value="ECO:0007669"/>
    <property type="project" value="TreeGrafter"/>
</dbReference>
<protein>
    <recommendedName>
        <fullName evidence="2">aminomethyltransferase</fullName>
        <ecNumber evidence="2">2.1.2.10</ecNumber>
    </recommendedName>
    <alternativeName>
        <fullName evidence="5">Glycine cleavage system T protein</fullName>
    </alternativeName>
</protein>
<proteinExistence type="inferred from homology"/>
<dbReference type="Gene3D" id="2.40.30.110">
    <property type="entry name" value="Aminomethyltransferase beta-barrel domains"/>
    <property type="match status" value="1"/>
</dbReference>
<dbReference type="GO" id="GO:0004047">
    <property type="term" value="F:aminomethyltransferase activity"/>
    <property type="evidence" value="ECO:0007669"/>
    <property type="project" value="UniProtKB-EC"/>
</dbReference>
<evidence type="ECO:0000256" key="6">
    <source>
        <dbReference type="ARBA" id="ARBA00047665"/>
    </source>
</evidence>
<evidence type="ECO:0000259" key="8">
    <source>
        <dbReference type="Pfam" id="PF01571"/>
    </source>
</evidence>
<dbReference type="GO" id="GO:0006546">
    <property type="term" value="P:glycine catabolic process"/>
    <property type="evidence" value="ECO:0007669"/>
    <property type="project" value="InterPro"/>
</dbReference>